<dbReference type="GO" id="GO:0004160">
    <property type="term" value="F:dihydroxy-acid dehydratase activity"/>
    <property type="evidence" value="ECO:0007669"/>
    <property type="project" value="TreeGrafter"/>
</dbReference>
<dbReference type="InterPro" id="IPR020558">
    <property type="entry name" value="DiOHA_6PGluconate_deHydtase_CS"/>
</dbReference>
<keyword evidence="4" id="KW-0411">Iron-sulfur</keyword>
<sequence>MSLPGSASPPAVDRRREDDARLAGEAVVNMLRLGRTPRKIMTKQAFENAIAVTSALGGSTNAVLHLLALANEAGVALELEDFNRVAARVPHIADMKPGGKFHMSDLDRIGGVPVVLKHLLDAGLLHGDVLTVTGLTMAENLARLDPPAPDGVVVYTIDNPIDVEGGINILTGSLAPKGSVVKVAGLSHEQRTFEGAARVFDGEELAMAEILGGKIQPGTVLVIRYEGPKGGPGMREMLAITGALKGAGRGADCALITDGRFSGGTWGFCIGHVAPEATDGGPIAFVKDGDRIRVDVHAKRLDLLVDEAELSRRRDGWTPNPARYTSGMLGKYAKLVQGAETGAITNVL</sequence>
<gene>
    <name evidence="8" type="ORF">UFOPK3417_01230</name>
</gene>
<dbReference type="Pfam" id="PF24877">
    <property type="entry name" value="ILV_EDD_C"/>
    <property type="match status" value="1"/>
</dbReference>
<dbReference type="InterPro" id="IPR050165">
    <property type="entry name" value="DHAD_IlvD/Edd"/>
</dbReference>
<reference evidence="8" key="1">
    <citation type="submission" date="2020-05" db="EMBL/GenBank/DDBJ databases">
        <authorList>
            <person name="Chiriac C."/>
            <person name="Salcher M."/>
            <person name="Ghai R."/>
            <person name="Kavagutti S V."/>
        </authorList>
    </citation>
    <scope>NUCLEOTIDE SEQUENCE</scope>
</reference>
<dbReference type="InterPro" id="IPR037237">
    <property type="entry name" value="IlvD/EDD_N"/>
</dbReference>
<evidence type="ECO:0000259" key="7">
    <source>
        <dbReference type="Pfam" id="PF24877"/>
    </source>
</evidence>
<dbReference type="AlphaFoldDB" id="A0A6J7EAR0"/>
<keyword evidence="3" id="KW-0408">Iron</keyword>
<dbReference type="FunFam" id="3.50.30.80:FF:000001">
    <property type="entry name" value="Dihydroxy-acid dehydratase"/>
    <property type="match status" value="1"/>
</dbReference>
<dbReference type="PANTHER" id="PTHR21000:SF5">
    <property type="entry name" value="DIHYDROXY-ACID DEHYDRATASE, MITOCHONDRIAL"/>
    <property type="match status" value="1"/>
</dbReference>
<dbReference type="SUPFAM" id="SSF52016">
    <property type="entry name" value="LeuD/IlvD-like"/>
    <property type="match status" value="1"/>
</dbReference>
<dbReference type="InterPro" id="IPR056740">
    <property type="entry name" value="ILV_EDD_C"/>
</dbReference>
<dbReference type="GO" id="GO:0009082">
    <property type="term" value="P:branched-chain amino acid biosynthetic process"/>
    <property type="evidence" value="ECO:0007669"/>
    <property type="project" value="TreeGrafter"/>
</dbReference>
<dbReference type="PANTHER" id="PTHR21000">
    <property type="entry name" value="DIHYDROXY-ACID DEHYDRATASE DAD"/>
    <property type="match status" value="1"/>
</dbReference>
<dbReference type="InterPro" id="IPR042096">
    <property type="entry name" value="Dihydro-acid_dehy_C"/>
</dbReference>
<dbReference type="InterPro" id="IPR000581">
    <property type="entry name" value="ILV_EDD_N"/>
</dbReference>
<feature type="domain" description="Dihydroxy-acid/6-phosphogluconate dehydratase C-terminal" evidence="7">
    <location>
        <begin position="153"/>
        <end position="343"/>
    </location>
</feature>
<evidence type="ECO:0000256" key="2">
    <source>
        <dbReference type="ARBA" id="ARBA00022723"/>
    </source>
</evidence>
<evidence type="ECO:0000256" key="5">
    <source>
        <dbReference type="ARBA" id="ARBA00023239"/>
    </source>
</evidence>
<organism evidence="8">
    <name type="scientific">freshwater metagenome</name>
    <dbReference type="NCBI Taxonomy" id="449393"/>
    <lineage>
        <taxon>unclassified sequences</taxon>
        <taxon>metagenomes</taxon>
        <taxon>ecological metagenomes</taxon>
    </lineage>
</organism>
<keyword evidence="2" id="KW-0479">Metal-binding</keyword>
<proteinExistence type="inferred from homology"/>
<dbReference type="EMBL" id="CAFBLR010000120">
    <property type="protein sequence ID" value="CAB4879511.1"/>
    <property type="molecule type" value="Genomic_DNA"/>
</dbReference>
<dbReference type="PROSITE" id="PS00887">
    <property type="entry name" value="ILVD_EDD_2"/>
    <property type="match status" value="1"/>
</dbReference>
<evidence type="ECO:0000313" key="8">
    <source>
        <dbReference type="EMBL" id="CAB4879511.1"/>
    </source>
</evidence>
<protein>
    <submittedName>
        <fullName evidence="8">Unannotated protein</fullName>
    </submittedName>
</protein>
<evidence type="ECO:0000256" key="1">
    <source>
        <dbReference type="ARBA" id="ARBA00006486"/>
    </source>
</evidence>
<comment type="similarity">
    <text evidence="1">Belongs to the IlvD/Edd family.</text>
</comment>
<dbReference type="Gene3D" id="3.50.30.80">
    <property type="entry name" value="IlvD/EDD C-terminal domain-like"/>
    <property type="match status" value="1"/>
</dbReference>
<dbReference type="SUPFAM" id="SSF143975">
    <property type="entry name" value="IlvD/EDD N-terminal domain-like"/>
    <property type="match status" value="1"/>
</dbReference>
<dbReference type="Pfam" id="PF00920">
    <property type="entry name" value="ILVD_EDD_N"/>
    <property type="match status" value="1"/>
</dbReference>
<keyword evidence="5" id="KW-0456">Lyase</keyword>
<evidence type="ECO:0000256" key="4">
    <source>
        <dbReference type="ARBA" id="ARBA00023014"/>
    </source>
</evidence>
<dbReference type="GO" id="GO:0046872">
    <property type="term" value="F:metal ion binding"/>
    <property type="evidence" value="ECO:0007669"/>
    <property type="project" value="UniProtKB-KW"/>
</dbReference>
<evidence type="ECO:0000256" key="3">
    <source>
        <dbReference type="ARBA" id="ARBA00023004"/>
    </source>
</evidence>
<dbReference type="GO" id="GO:0051536">
    <property type="term" value="F:iron-sulfur cluster binding"/>
    <property type="evidence" value="ECO:0007669"/>
    <property type="project" value="UniProtKB-KW"/>
</dbReference>
<evidence type="ECO:0000259" key="6">
    <source>
        <dbReference type="Pfam" id="PF00920"/>
    </source>
</evidence>
<accession>A0A6J7EAR0</accession>
<feature type="domain" description="Dihydroxy-acid/6-phosphogluconate dehydratase N-terminal" evidence="6">
    <location>
        <begin position="1"/>
        <end position="140"/>
    </location>
</feature>
<name>A0A6J7EAR0_9ZZZZ</name>